<evidence type="ECO:0000313" key="7">
    <source>
        <dbReference type="Proteomes" id="UP000233556"/>
    </source>
</evidence>
<evidence type="ECO:0000259" key="5">
    <source>
        <dbReference type="PROSITE" id="PS51635"/>
    </source>
</evidence>
<dbReference type="AlphaFoldDB" id="A0A2I0TI05"/>
<organism evidence="6 7">
    <name type="scientific">Limosa lapponica baueri</name>
    <dbReference type="NCBI Taxonomy" id="1758121"/>
    <lineage>
        <taxon>Eukaryota</taxon>
        <taxon>Metazoa</taxon>
        <taxon>Chordata</taxon>
        <taxon>Craniata</taxon>
        <taxon>Vertebrata</taxon>
        <taxon>Euteleostomi</taxon>
        <taxon>Archelosauria</taxon>
        <taxon>Archosauria</taxon>
        <taxon>Dinosauria</taxon>
        <taxon>Saurischia</taxon>
        <taxon>Theropoda</taxon>
        <taxon>Coelurosauria</taxon>
        <taxon>Aves</taxon>
        <taxon>Neognathae</taxon>
        <taxon>Neoaves</taxon>
        <taxon>Charadriiformes</taxon>
        <taxon>Scolopacidae</taxon>
        <taxon>Limosa</taxon>
    </lineage>
</organism>
<keyword evidence="7" id="KW-1185">Reference proteome</keyword>
<dbReference type="EMBL" id="KZ510123">
    <property type="protein sequence ID" value="PKU33406.1"/>
    <property type="molecule type" value="Genomic_DNA"/>
</dbReference>
<dbReference type="InterPro" id="IPR033562">
    <property type="entry name" value="PLPL"/>
</dbReference>
<gene>
    <name evidence="6" type="ORF">llap_16291</name>
</gene>
<keyword evidence="2" id="KW-0378">Hydrolase</keyword>
<evidence type="ECO:0000256" key="4">
    <source>
        <dbReference type="SAM" id="SignalP"/>
    </source>
</evidence>
<protein>
    <submittedName>
        <fullName evidence="6">Patatin-like phospholipase domain-containing protein 1</fullName>
    </submittedName>
</protein>
<evidence type="ECO:0000256" key="2">
    <source>
        <dbReference type="PROSITE-ProRule" id="PRU01161"/>
    </source>
</evidence>
<dbReference type="PANTHER" id="PTHR12406:SF23">
    <property type="entry name" value="OMEGA-HYDROXYCERAMIDE TRANSACYLASE"/>
    <property type="match status" value="1"/>
</dbReference>
<feature type="active site" description="Nucleophile" evidence="2">
    <location>
        <position position="47"/>
    </location>
</feature>
<name>A0A2I0TI05_LIMLA</name>
<evidence type="ECO:0000256" key="1">
    <source>
        <dbReference type="ARBA" id="ARBA00023098"/>
    </source>
</evidence>
<dbReference type="SUPFAM" id="SSF52151">
    <property type="entry name" value="FabD/lysophospholipase-like"/>
    <property type="match status" value="1"/>
</dbReference>
<dbReference type="OrthoDB" id="197155at2759"/>
<feature type="short sequence motif" description="GXSXG" evidence="2">
    <location>
        <begin position="45"/>
        <end position="49"/>
    </location>
</feature>
<reference evidence="7" key="1">
    <citation type="submission" date="2017-11" db="EMBL/GenBank/DDBJ databases">
        <authorList>
            <person name="Lima N.C."/>
            <person name="Parody-Merino A.M."/>
            <person name="Battley P.F."/>
            <person name="Fidler A.E."/>
            <person name="Prosdocimi F."/>
        </authorList>
    </citation>
    <scope>NUCLEOTIDE SEQUENCE [LARGE SCALE GENOMIC DNA]</scope>
</reference>
<feature type="chain" id="PRO_5014120958" evidence="4">
    <location>
        <begin position="29"/>
        <end position="334"/>
    </location>
</feature>
<dbReference type="InterPro" id="IPR016035">
    <property type="entry name" value="Acyl_Trfase/lysoPLipase"/>
</dbReference>
<feature type="domain" description="PNPLA" evidence="5">
    <location>
        <begin position="10"/>
        <end position="178"/>
    </location>
</feature>
<keyword evidence="1 2" id="KW-0443">Lipid metabolism</keyword>
<dbReference type="GO" id="GO:0004806">
    <property type="term" value="F:triacylglycerol lipase activity"/>
    <property type="evidence" value="ECO:0007669"/>
    <property type="project" value="TreeGrafter"/>
</dbReference>
<dbReference type="PROSITE" id="PS51635">
    <property type="entry name" value="PNPLA"/>
    <property type="match status" value="1"/>
</dbReference>
<keyword evidence="2" id="KW-0442">Lipid degradation</keyword>
<feature type="signal peptide" evidence="4">
    <location>
        <begin position="1"/>
        <end position="28"/>
    </location>
</feature>
<dbReference type="GO" id="GO:0019433">
    <property type="term" value="P:triglyceride catabolic process"/>
    <property type="evidence" value="ECO:0007669"/>
    <property type="project" value="TreeGrafter"/>
</dbReference>
<dbReference type="Pfam" id="PF01734">
    <property type="entry name" value="Patatin"/>
    <property type="match status" value="1"/>
</dbReference>
<evidence type="ECO:0000256" key="3">
    <source>
        <dbReference type="SAM" id="MobiDB-lite"/>
    </source>
</evidence>
<comment type="caution">
    <text evidence="2">Lacks conserved residue(s) required for the propagation of feature annotation.</text>
</comment>
<dbReference type="InterPro" id="IPR002641">
    <property type="entry name" value="PNPLA_dom"/>
</dbReference>
<dbReference type="GO" id="GO:0016020">
    <property type="term" value="C:membrane"/>
    <property type="evidence" value="ECO:0007669"/>
    <property type="project" value="TreeGrafter"/>
</dbReference>
<dbReference type="Gene3D" id="3.40.1090.10">
    <property type="entry name" value="Cytosolic phospholipase A2 catalytic domain"/>
    <property type="match status" value="2"/>
</dbReference>
<proteinExistence type="predicted"/>
<sequence length="334" mass="37640">MRTPGGFKNARRGGCSFLLLYEAGVVTALRELSPDILKSASRVYGASSGSVVATLALCGTDIDVIKQSFLDSLTSSFWMRLPGGKVLKVLRDFLNKYLPPNAHQLVSGKLNVIVTRVHDWRSVVVSEFASREDLIQAITCSCFIPVYFGLSLPKYNGVRYVDGELGMWRANFVTRTTITVSAFAGEYDICPKDCPAAFFTFQLSDCILQISKRNICRMQYIFQLPTYQVLNQTYMHGYQDTVSFFKRLGEFGINYLDEDFMFSLANESRQKAEGTLHWKPETRVLRYRATDPEDVTQENPGTIRAEDEAEEEAPRHLLHHQKGRGPALPSVFIS</sequence>
<reference evidence="7" key="2">
    <citation type="submission" date="2017-12" db="EMBL/GenBank/DDBJ databases">
        <title>Genome sequence of the Bar-tailed Godwit (Limosa lapponica baueri).</title>
        <authorList>
            <person name="Lima N.C.B."/>
            <person name="Parody-Merino A.M."/>
            <person name="Battley P.F."/>
            <person name="Fidler A.E."/>
            <person name="Prosdocimi F."/>
        </authorList>
    </citation>
    <scope>NUCLEOTIDE SEQUENCE [LARGE SCALE GENOMIC DNA]</scope>
</reference>
<dbReference type="Proteomes" id="UP000233556">
    <property type="component" value="Unassembled WGS sequence"/>
</dbReference>
<dbReference type="GO" id="GO:0005737">
    <property type="term" value="C:cytoplasm"/>
    <property type="evidence" value="ECO:0007669"/>
    <property type="project" value="TreeGrafter"/>
</dbReference>
<dbReference type="GO" id="GO:0055088">
    <property type="term" value="P:lipid homeostasis"/>
    <property type="evidence" value="ECO:0007669"/>
    <property type="project" value="TreeGrafter"/>
</dbReference>
<evidence type="ECO:0000313" key="6">
    <source>
        <dbReference type="EMBL" id="PKU33406.1"/>
    </source>
</evidence>
<dbReference type="PANTHER" id="PTHR12406">
    <property type="entry name" value="CALCIUM-INDEPENDENT PHOSPHOLIPASE A2 IPLA2 -RELATED"/>
    <property type="match status" value="1"/>
</dbReference>
<keyword evidence="4" id="KW-0732">Signal</keyword>
<accession>A0A2I0TI05</accession>
<dbReference type="GO" id="GO:0005811">
    <property type="term" value="C:lipid droplet"/>
    <property type="evidence" value="ECO:0007669"/>
    <property type="project" value="TreeGrafter"/>
</dbReference>
<feature type="active site" description="Proton acceptor" evidence="2">
    <location>
        <position position="162"/>
    </location>
</feature>
<feature type="region of interest" description="Disordered" evidence="3">
    <location>
        <begin position="291"/>
        <end position="334"/>
    </location>
</feature>